<dbReference type="RefSeq" id="WP_123129051.1">
    <property type="nucleotide sequence ID" value="NZ_RJJD01000021.1"/>
</dbReference>
<evidence type="ECO:0000313" key="9">
    <source>
        <dbReference type="EMBL" id="RNI22694.1"/>
    </source>
</evidence>
<accession>A0A3M9MB01</accession>
<keyword evidence="10" id="KW-1185">Reference proteome</keyword>
<comment type="similarity">
    <text evidence="1 8">Belongs to the SOS response-associated peptidase family.</text>
</comment>
<keyword evidence="3" id="KW-0227">DNA damage</keyword>
<reference evidence="9 10" key="1">
    <citation type="submission" date="2018-11" db="EMBL/GenBank/DDBJ databases">
        <title>Rufibacter latericius sp. nov., isolated from water in Baiyang Lake.</title>
        <authorList>
            <person name="Yang Y."/>
        </authorList>
    </citation>
    <scope>NUCLEOTIDE SEQUENCE [LARGE SCALE GENOMIC DNA]</scope>
    <source>
        <strain evidence="9 10">R-22-1c-1</strain>
    </source>
</reference>
<keyword evidence="4 8" id="KW-0378">Hydrolase</keyword>
<evidence type="ECO:0000256" key="8">
    <source>
        <dbReference type="RuleBase" id="RU364100"/>
    </source>
</evidence>
<dbReference type="GO" id="GO:0006508">
    <property type="term" value="P:proteolysis"/>
    <property type="evidence" value="ECO:0007669"/>
    <property type="project" value="UniProtKB-KW"/>
</dbReference>
<dbReference type="SUPFAM" id="SSF143081">
    <property type="entry name" value="BB1717-like"/>
    <property type="match status" value="1"/>
</dbReference>
<evidence type="ECO:0000256" key="1">
    <source>
        <dbReference type="ARBA" id="ARBA00008136"/>
    </source>
</evidence>
<keyword evidence="6" id="KW-0238">DNA-binding</keyword>
<name>A0A3M9MB01_9BACT</name>
<dbReference type="AlphaFoldDB" id="A0A3M9MB01"/>
<comment type="caution">
    <text evidence="9">The sequence shown here is derived from an EMBL/GenBank/DDBJ whole genome shotgun (WGS) entry which is preliminary data.</text>
</comment>
<dbReference type="GO" id="GO:0106300">
    <property type="term" value="P:protein-DNA covalent cross-linking repair"/>
    <property type="evidence" value="ECO:0007669"/>
    <property type="project" value="InterPro"/>
</dbReference>
<dbReference type="Pfam" id="PF02586">
    <property type="entry name" value="SRAP"/>
    <property type="match status" value="1"/>
</dbReference>
<dbReference type="GO" id="GO:0016829">
    <property type="term" value="F:lyase activity"/>
    <property type="evidence" value="ECO:0007669"/>
    <property type="project" value="UniProtKB-KW"/>
</dbReference>
<dbReference type="InterPro" id="IPR036590">
    <property type="entry name" value="SRAP-like"/>
</dbReference>
<dbReference type="PANTHER" id="PTHR13604:SF0">
    <property type="entry name" value="ABASIC SITE PROCESSING PROTEIN HMCES"/>
    <property type="match status" value="1"/>
</dbReference>
<dbReference type="GO" id="GO:0003697">
    <property type="term" value="F:single-stranded DNA binding"/>
    <property type="evidence" value="ECO:0007669"/>
    <property type="project" value="InterPro"/>
</dbReference>
<dbReference type="OrthoDB" id="9782620at2"/>
<dbReference type="Proteomes" id="UP000272117">
    <property type="component" value="Unassembled WGS sequence"/>
</dbReference>
<dbReference type="EMBL" id="RJJD01000021">
    <property type="protein sequence ID" value="RNI22694.1"/>
    <property type="molecule type" value="Genomic_DNA"/>
</dbReference>
<evidence type="ECO:0000256" key="7">
    <source>
        <dbReference type="ARBA" id="ARBA00023239"/>
    </source>
</evidence>
<dbReference type="Gene3D" id="3.90.1680.10">
    <property type="entry name" value="SOS response associated peptidase-like"/>
    <property type="match status" value="1"/>
</dbReference>
<evidence type="ECO:0000256" key="4">
    <source>
        <dbReference type="ARBA" id="ARBA00022801"/>
    </source>
</evidence>
<organism evidence="9 10">
    <name type="scientific">Rufibacter latericius</name>
    <dbReference type="NCBI Taxonomy" id="2487040"/>
    <lineage>
        <taxon>Bacteria</taxon>
        <taxon>Pseudomonadati</taxon>
        <taxon>Bacteroidota</taxon>
        <taxon>Cytophagia</taxon>
        <taxon>Cytophagales</taxon>
        <taxon>Hymenobacteraceae</taxon>
        <taxon>Rufibacter</taxon>
    </lineage>
</organism>
<dbReference type="PANTHER" id="PTHR13604">
    <property type="entry name" value="DC12-RELATED"/>
    <property type="match status" value="1"/>
</dbReference>
<evidence type="ECO:0000256" key="5">
    <source>
        <dbReference type="ARBA" id="ARBA00023124"/>
    </source>
</evidence>
<keyword evidence="5" id="KW-0190">Covalent protein-DNA linkage</keyword>
<evidence type="ECO:0000256" key="3">
    <source>
        <dbReference type="ARBA" id="ARBA00022763"/>
    </source>
</evidence>
<evidence type="ECO:0000256" key="2">
    <source>
        <dbReference type="ARBA" id="ARBA00022670"/>
    </source>
</evidence>
<keyword evidence="2 8" id="KW-0645">Protease</keyword>
<gene>
    <name evidence="9" type="ORF">EFB08_21615</name>
</gene>
<keyword evidence="7" id="KW-0456">Lyase</keyword>
<dbReference type="InterPro" id="IPR003738">
    <property type="entry name" value="SRAP"/>
</dbReference>
<sequence>MCGRYSVIPKKKGKATQHSSVVSEILDKYQQEPRFNAAPSQLLPVVTNQNPNEVQFFSWGLLPSWAKEKEHGLRPINARTETILEKSTFKRLLAHKRCLVPADGFYEWKKVGKDKTPYRILMKEGQLFTFAGLWDEWVDPSTGEVLHTFTVITTEPNELMAGIHNRMPVILHPEEEHLWLSESEDVNRLAELLRPYPAEEMTAYPVSALVNSPKNDVPSVLEPVSEQGSLFS</sequence>
<dbReference type="GO" id="GO:0008233">
    <property type="term" value="F:peptidase activity"/>
    <property type="evidence" value="ECO:0007669"/>
    <property type="project" value="UniProtKB-KW"/>
</dbReference>
<protein>
    <recommendedName>
        <fullName evidence="8">Abasic site processing protein</fullName>
        <ecNumber evidence="8">3.4.-.-</ecNumber>
    </recommendedName>
</protein>
<proteinExistence type="inferred from homology"/>
<evidence type="ECO:0000313" key="10">
    <source>
        <dbReference type="Proteomes" id="UP000272117"/>
    </source>
</evidence>
<dbReference type="EC" id="3.4.-.-" evidence="8"/>
<evidence type="ECO:0000256" key="6">
    <source>
        <dbReference type="ARBA" id="ARBA00023125"/>
    </source>
</evidence>